<dbReference type="Proteomes" id="UP001500729">
    <property type="component" value="Unassembled WGS sequence"/>
</dbReference>
<keyword evidence="3 6" id="KW-0812">Transmembrane</keyword>
<evidence type="ECO:0000256" key="6">
    <source>
        <dbReference type="SAM" id="Phobius"/>
    </source>
</evidence>
<comment type="caution">
    <text evidence="7">The sequence shown here is derived from an EMBL/GenBank/DDBJ whole genome shotgun (WGS) entry which is preliminary data.</text>
</comment>
<evidence type="ECO:0000313" key="8">
    <source>
        <dbReference type="Proteomes" id="UP001500729"/>
    </source>
</evidence>
<keyword evidence="8" id="KW-1185">Reference proteome</keyword>
<feature type="transmembrane region" description="Helical" evidence="6">
    <location>
        <begin position="6"/>
        <end position="29"/>
    </location>
</feature>
<feature type="transmembrane region" description="Helical" evidence="6">
    <location>
        <begin position="69"/>
        <end position="89"/>
    </location>
</feature>
<dbReference type="RefSeq" id="WP_009951169.1">
    <property type="nucleotide sequence ID" value="NZ_BAAAGS010000079.1"/>
</dbReference>
<dbReference type="Pfam" id="PF01810">
    <property type="entry name" value="LysE"/>
    <property type="match status" value="1"/>
</dbReference>
<comment type="subcellular location">
    <subcellularLocation>
        <location evidence="1">Cell membrane</location>
        <topology evidence="1">Multi-pass membrane protein</topology>
    </subcellularLocation>
</comment>
<name>A0ABP3P902_SACER</name>
<dbReference type="EMBL" id="BAAAGS010000079">
    <property type="protein sequence ID" value="GAA0558973.1"/>
    <property type="molecule type" value="Genomic_DNA"/>
</dbReference>
<dbReference type="PIRSF" id="PIRSF006324">
    <property type="entry name" value="LeuE"/>
    <property type="match status" value="1"/>
</dbReference>
<proteinExistence type="predicted"/>
<accession>A0ABP3P902</accession>
<reference evidence="8" key="1">
    <citation type="journal article" date="2019" name="Int. J. Syst. Evol. Microbiol.">
        <title>The Global Catalogue of Microorganisms (GCM) 10K type strain sequencing project: providing services to taxonomists for standard genome sequencing and annotation.</title>
        <authorList>
            <consortium name="The Broad Institute Genomics Platform"/>
            <consortium name="The Broad Institute Genome Sequencing Center for Infectious Disease"/>
            <person name="Wu L."/>
            <person name="Ma J."/>
        </authorList>
    </citation>
    <scope>NUCLEOTIDE SEQUENCE [LARGE SCALE GENOMIC DNA]</scope>
    <source>
        <strain evidence="8">JCM 10303</strain>
    </source>
</reference>
<keyword evidence="5 6" id="KW-0472">Membrane</keyword>
<evidence type="ECO:0000256" key="3">
    <source>
        <dbReference type="ARBA" id="ARBA00022692"/>
    </source>
</evidence>
<gene>
    <name evidence="7" type="ORF">GCM10009533_65440</name>
</gene>
<feature type="transmembrane region" description="Helical" evidence="6">
    <location>
        <begin position="41"/>
        <end position="63"/>
    </location>
</feature>
<evidence type="ECO:0000313" key="7">
    <source>
        <dbReference type="EMBL" id="GAA0558973.1"/>
    </source>
</evidence>
<dbReference type="InterPro" id="IPR001123">
    <property type="entry name" value="LeuE-type"/>
</dbReference>
<feature type="transmembrane region" description="Helical" evidence="6">
    <location>
        <begin position="151"/>
        <end position="169"/>
    </location>
</feature>
<dbReference type="PANTHER" id="PTHR30086">
    <property type="entry name" value="ARGININE EXPORTER PROTEIN ARGO"/>
    <property type="match status" value="1"/>
</dbReference>
<keyword evidence="2" id="KW-1003">Cell membrane</keyword>
<protein>
    <submittedName>
        <fullName evidence="7">LysE family translocator</fullName>
    </submittedName>
</protein>
<keyword evidence="4 6" id="KW-1133">Transmembrane helix</keyword>
<evidence type="ECO:0000256" key="1">
    <source>
        <dbReference type="ARBA" id="ARBA00004651"/>
    </source>
</evidence>
<sequence length="212" mass="21863">MVSPDRILVFAATALLIIAVPGPSVLFVVGRALSYGRRVALTSVLGNAIGTYVLVIAVAMGIGSMVERSAVAFTALKLFGAAYLVFLGVKAWRGSGSVSTALPALAPTRGGLRTLWEGFAVGVANPKSIVFLSAVLPQFVDQPSGHVPVQMLVLGLIAIVIGLVSDSAWGLSAATARSWFAGSPRRLAYAQRTGSLAMIGLGITVAVTGRRD</sequence>
<evidence type="ECO:0000256" key="2">
    <source>
        <dbReference type="ARBA" id="ARBA00022475"/>
    </source>
</evidence>
<evidence type="ECO:0000256" key="4">
    <source>
        <dbReference type="ARBA" id="ARBA00022989"/>
    </source>
</evidence>
<evidence type="ECO:0000256" key="5">
    <source>
        <dbReference type="ARBA" id="ARBA00023136"/>
    </source>
</evidence>
<dbReference type="PANTHER" id="PTHR30086:SF20">
    <property type="entry name" value="ARGININE EXPORTER PROTEIN ARGO-RELATED"/>
    <property type="match status" value="1"/>
</dbReference>
<organism evidence="7 8">
    <name type="scientific">Saccharopolyspora erythraea</name>
    <name type="common">Streptomyces erythraeus</name>
    <dbReference type="NCBI Taxonomy" id="1836"/>
    <lineage>
        <taxon>Bacteria</taxon>
        <taxon>Bacillati</taxon>
        <taxon>Actinomycetota</taxon>
        <taxon>Actinomycetes</taxon>
        <taxon>Pseudonocardiales</taxon>
        <taxon>Pseudonocardiaceae</taxon>
        <taxon>Saccharopolyspora</taxon>
    </lineage>
</organism>